<dbReference type="AlphaFoldDB" id="W0RS82"/>
<dbReference type="PANTHER" id="PTHR11228">
    <property type="entry name" value="RADICAL SAM DOMAIN PROTEIN"/>
    <property type="match status" value="1"/>
</dbReference>
<accession>W0RS82</accession>
<reference evidence="7 8" key="1">
    <citation type="journal article" date="2014" name="Genome Announc.">
        <title>Genome Sequence and Methylome of Soil Bacterium Gemmatirosa kalamazoonensis KBS708T, a Member of the Rarely Cultivated Gemmatimonadetes Phylum.</title>
        <authorList>
            <person name="Debruyn J.M."/>
            <person name="Radosevich M."/>
            <person name="Wommack K.E."/>
            <person name="Polson S.W."/>
            <person name="Hauser L.J."/>
            <person name="Fawaz M.N."/>
            <person name="Korlach J."/>
            <person name="Tsai Y.C."/>
        </authorList>
    </citation>
    <scope>NUCLEOTIDE SEQUENCE [LARGE SCALE GENOMIC DNA]</scope>
    <source>
        <strain evidence="7 8">KBS708</strain>
        <plasmid evidence="8">Plasmid 2</plasmid>
    </source>
</reference>
<keyword evidence="8" id="KW-1185">Reference proteome</keyword>
<comment type="cofactor">
    <cofactor evidence="1">
        <name>[4Fe-4S] cluster</name>
        <dbReference type="ChEBI" id="CHEBI:49883"/>
    </cofactor>
</comment>
<dbReference type="CDD" id="cd21109">
    <property type="entry name" value="SPASM"/>
    <property type="match status" value="1"/>
</dbReference>
<evidence type="ECO:0000313" key="8">
    <source>
        <dbReference type="Proteomes" id="UP000019151"/>
    </source>
</evidence>
<dbReference type="Pfam" id="PF04055">
    <property type="entry name" value="Radical_SAM"/>
    <property type="match status" value="1"/>
</dbReference>
<evidence type="ECO:0000256" key="2">
    <source>
        <dbReference type="ARBA" id="ARBA00022691"/>
    </source>
</evidence>
<dbReference type="GO" id="GO:0003824">
    <property type="term" value="F:catalytic activity"/>
    <property type="evidence" value="ECO:0007669"/>
    <property type="project" value="InterPro"/>
</dbReference>
<dbReference type="PROSITE" id="PS51918">
    <property type="entry name" value="RADICAL_SAM"/>
    <property type="match status" value="1"/>
</dbReference>
<dbReference type="Proteomes" id="UP000019151">
    <property type="component" value="Plasmid 2"/>
</dbReference>
<dbReference type="SFLD" id="SFLDG01067">
    <property type="entry name" value="SPASM/twitch_domain_containing"/>
    <property type="match status" value="1"/>
</dbReference>
<dbReference type="SUPFAM" id="SSF102114">
    <property type="entry name" value="Radical SAM enzymes"/>
    <property type="match status" value="1"/>
</dbReference>
<dbReference type="InterPro" id="IPR013785">
    <property type="entry name" value="Aldolase_TIM"/>
</dbReference>
<dbReference type="Gene3D" id="3.20.20.70">
    <property type="entry name" value="Aldolase class I"/>
    <property type="match status" value="1"/>
</dbReference>
<gene>
    <name evidence="7" type="ORF">J421_5777</name>
</gene>
<keyword evidence="5" id="KW-0411">Iron-sulfur</keyword>
<dbReference type="CDD" id="cd01335">
    <property type="entry name" value="Radical_SAM"/>
    <property type="match status" value="1"/>
</dbReference>
<protein>
    <submittedName>
        <fullName evidence="7">Radical SAM domain protein</fullName>
    </submittedName>
</protein>
<dbReference type="InParanoid" id="W0RS82"/>
<evidence type="ECO:0000313" key="7">
    <source>
        <dbReference type="EMBL" id="AHG93312.1"/>
    </source>
</evidence>
<dbReference type="InterPro" id="IPR058240">
    <property type="entry name" value="rSAM_sf"/>
</dbReference>
<dbReference type="PANTHER" id="PTHR11228:SF7">
    <property type="entry name" value="PQQA PEPTIDE CYCLASE"/>
    <property type="match status" value="1"/>
</dbReference>
<dbReference type="PATRIC" id="fig|861299.3.peg.5824"/>
<proteinExistence type="predicted"/>
<evidence type="ECO:0000256" key="4">
    <source>
        <dbReference type="ARBA" id="ARBA00023004"/>
    </source>
</evidence>
<dbReference type="InterPro" id="IPR050377">
    <property type="entry name" value="Radical_SAM_PqqE_MftC-like"/>
</dbReference>
<name>W0RS82_9BACT</name>
<evidence type="ECO:0000256" key="1">
    <source>
        <dbReference type="ARBA" id="ARBA00001966"/>
    </source>
</evidence>
<keyword evidence="3" id="KW-0479">Metal-binding</keyword>
<dbReference type="GO" id="GO:0051536">
    <property type="term" value="F:iron-sulfur cluster binding"/>
    <property type="evidence" value="ECO:0007669"/>
    <property type="project" value="UniProtKB-KW"/>
</dbReference>
<geneLocation type="plasmid" evidence="7 8">
    <name>2</name>
</geneLocation>
<organism evidence="7 8">
    <name type="scientific">Gemmatirosa kalamazoonensis</name>
    <dbReference type="NCBI Taxonomy" id="861299"/>
    <lineage>
        <taxon>Bacteria</taxon>
        <taxon>Pseudomonadati</taxon>
        <taxon>Gemmatimonadota</taxon>
        <taxon>Gemmatimonadia</taxon>
        <taxon>Gemmatimonadales</taxon>
        <taxon>Gemmatimonadaceae</taxon>
        <taxon>Gemmatirosa</taxon>
    </lineage>
</organism>
<dbReference type="Pfam" id="PF13186">
    <property type="entry name" value="SPASM"/>
    <property type="match status" value="1"/>
</dbReference>
<keyword evidence="4" id="KW-0408">Iron</keyword>
<evidence type="ECO:0000256" key="3">
    <source>
        <dbReference type="ARBA" id="ARBA00022723"/>
    </source>
</evidence>
<dbReference type="GO" id="GO:0046872">
    <property type="term" value="F:metal ion binding"/>
    <property type="evidence" value="ECO:0007669"/>
    <property type="project" value="UniProtKB-KW"/>
</dbReference>
<keyword evidence="2" id="KW-0949">S-adenosyl-L-methionine</keyword>
<dbReference type="eggNOG" id="COG0535">
    <property type="taxonomic scope" value="Bacteria"/>
</dbReference>
<sequence length="374" mass="43029">MSIRSHLRTALADTLKRHPRLWQGARAIDEQIERTRFSAARALPVLIRPEPRRLHIAITAHCNQRCVGCRYGRDFMPGSQLPWPIVRDLLDDAREIGMWDVRLYGGEPLLHPDLPKMVEHTVGLGLECYVTTNAIRLGEQIDTLYAAGLRRVTIGFYGVGDAYDQYAQRKGRFARVEASIARVRERYGSAVSLRINWLLMRPTCSVEAFDAMLAFAEKYDLTVRTDLIHYSLPYFDEGPDRCLQFRPEDEPAIRAVVGEMLRRRAENPARFTQTVEAMRSMPDWLLKGPDMRVPCDNYQMIWVGADGTVKLCYVTFRLGNLHEQRLSEIVFTETHRQAARDAFQLNCPNCHCELDTRIAKHAPSLKRYRQPEIS</sequence>
<dbReference type="RefSeq" id="WP_025414618.1">
    <property type="nucleotide sequence ID" value="NZ_CP007130.1"/>
</dbReference>
<evidence type="ECO:0000256" key="5">
    <source>
        <dbReference type="ARBA" id="ARBA00023014"/>
    </source>
</evidence>
<evidence type="ECO:0000259" key="6">
    <source>
        <dbReference type="PROSITE" id="PS51918"/>
    </source>
</evidence>
<dbReference type="InterPro" id="IPR007197">
    <property type="entry name" value="rSAM"/>
</dbReference>
<dbReference type="InterPro" id="IPR023885">
    <property type="entry name" value="4Fe4S-binding_SPASM_dom"/>
</dbReference>
<dbReference type="HOGENOM" id="CLU_739184_0_0_0"/>
<dbReference type="SFLD" id="SFLDS00029">
    <property type="entry name" value="Radical_SAM"/>
    <property type="match status" value="1"/>
</dbReference>
<feature type="domain" description="Radical SAM core" evidence="6">
    <location>
        <begin position="48"/>
        <end position="269"/>
    </location>
</feature>
<dbReference type="KEGG" id="gba:J421_5777"/>
<dbReference type="EMBL" id="CP007130">
    <property type="protein sequence ID" value="AHG93312.1"/>
    <property type="molecule type" value="Genomic_DNA"/>
</dbReference>
<dbReference type="OrthoDB" id="9782387at2"/>
<keyword evidence="7" id="KW-0614">Plasmid</keyword>